<evidence type="ECO:0000313" key="5">
    <source>
        <dbReference type="EMBL" id="PWK49961.1"/>
    </source>
</evidence>
<dbReference type="PROSITE" id="PS51257">
    <property type="entry name" value="PROKAR_LIPOPROTEIN"/>
    <property type="match status" value="1"/>
</dbReference>
<dbReference type="PANTHER" id="PTHR30035">
    <property type="entry name" value="LIPOPROTEIN VACJ-RELATED"/>
    <property type="match status" value="1"/>
</dbReference>
<dbReference type="RefSeq" id="WP_170115212.1">
    <property type="nucleotide sequence ID" value="NZ_QGGU01000007.1"/>
</dbReference>
<accession>A0A316FM55</accession>
<feature type="coiled-coil region" evidence="3">
    <location>
        <begin position="180"/>
        <end position="207"/>
    </location>
</feature>
<evidence type="ECO:0000256" key="1">
    <source>
        <dbReference type="ARBA" id="ARBA00010634"/>
    </source>
</evidence>
<evidence type="ECO:0000256" key="2">
    <source>
        <dbReference type="ARBA" id="ARBA00022729"/>
    </source>
</evidence>
<dbReference type="GO" id="GO:0120010">
    <property type="term" value="P:intermembrane phospholipid transfer"/>
    <property type="evidence" value="ECO:0007669"/>
    <property type="project" value="TreeGrafter"/>
</dbReference>
<dbReference type="EMBL" id="QGGU01000007">
    <property type="protein sequence ID" value="PWK49961.1"/>
    <property type="molecule type" value="Genomic_DNA"/>
</dbReference>
<sequence>MRLIFVMLIGTLLTACASKGNTVDPYESFNRKVYSFNRAIDKAVIKPVAEGYKAVTPDPVEAGVDNFFSNLGDIGNFVNNLLQFKVTGATSDLGRFLINSTLGLGGLFDPASAMGLEKHDEDFGQTLATWGVEPGPYLMLPFLGPSTLRDTASMPADNYFDPVSYLEDDSAQYSLKGIRLLVKRAELLELEQQIENALDEYSFIRDAYLQNRKYKVYDGDLPFEDDFGCDPEYEEC</sequence>
<dbReference type="InterPro" id="IPR007428">
    <property type="entry name" value="MlaA"/>
</dbReference>
<feature type="signal peptide" evidence="4">
    <location>
        <begin position="1"/>
        <end position="17"/>
    </location>
</feature>
<dbReference type="PANTHER" id="PTHR30035:SF3">
    <property type="entry name" value="INTERMEMBRANE PHOSPHOLIPID TRANSPORT SYSTEM LIPOPROTEIN MLAA"/>
    <property type="match status" value="1"/>
</dbReference>
<evidence type="ECO:0000256" key="3">
    <source>
        <dbReference type="SAM" id="Coils"/>
    </source>
</evidence>
<keyword evidence="6" id="KW-1185">Reference proteome</keyword>
<organism evidence="5 6">
    <name type="scientific">Pleionea mediterranea</name>
    <dbReference type="NCBI Taxonomy" id="523701"/>
    <lineage>
        <taxon>Bacteria</taxon>
        <taxon>Pseudomonadati</taxon>
        <taxon>Pseudomonadota</taxon>
        <taxon>Gammaproteobacteria</taxon>
        <taxon>Oceanospirillales</taxon>
        <taxon>Pleioneaceae</taxon>
        <taxon>Pleionea</taxon>
    </lineage>
</organism>
<dbReference type="GO" id="GO:0016020">
    <property type="term" value="C:membrane"/>
    <property type="evidence" value="ECO:0007669"/>
    <property type="project" value="InterPro"/>
</dbReference>
<proteinExistence type="inferred from homology"/>
<keyword evidence="2 4" id="KW-0732">Signal</keyword>
<gene>
    <name evidence="5" type="ORF">C8D97_107126</name>
</gene>
<feature type="chain" id="PRO_5016258742" evidence="4">
    <location>
        <begin position="18"/>
        <end position="236"/>
    </location>
</feature>
<comment type="similarity">
    <text evidence="1">Belongs to the MlaA family.</text>
</comment>
<dbReference type="PRINTS" id="PR01805">
    <property type="entry name" value="VACJLIPOPROT"/>
</dbReference>
<dbReference type="Pfam" id="PF04333">
    <property type="entry name" value="MlaA"/>
    <property type="match status" value="1"/>
</dbReference>
<keyword evidence="3" id="KW-0175">Coiled coil</keyword>
<keyword evidence="5" id="KW-0449">Lipoprotein</keyword>
<evidence type="ECO:0000313" key="6">
    <source>
        <dbReference type="Proteomes" id="UP000245790"/>
    </source>
</evidence>
<protein>
    <submittedName>
        <fullName evidence="5">Phospholipid-binding lipoprotein MlaA</fullName>
    </submittedName>
</protein>
<dbReference type="AlphaFoldDB" id="A0A316FM55"/>
<evidence type="ECO:0000256" key="4">
    <source>
        <dbReference type="SAM" id="SignalP"/>
    </source>
</evidence>
<name>A0A316FM55_9GAMM</name>
<reference evidence="5 6" key="1">
    <citation type="submission" date="2018-05" db="EMBL/GenBank/DDBJ databases">
        <title>Genomic Encyclopedia of Type Strains, Phase IV (KMG-IV): sequencing the most valuable type-strain genomes for metagenomic binning, comparative biology and taxonomic classification.</title>
        <authorList>
            <person name="Goeker M."/>
        </authorList>
    </citation>
    <scope>NUCLEOTIDE SEQUENCE [LARGE SCALE GENOMIC DNA]</scope>
    <source>
        <strain evidence="5 6">DSM 25350</strain>
    </source>
</reference>
<dbReference type="Proteomes" id="UP000245790">
    <property type="component" value="Unassembled WGS sequence"/>
</dbReference>
<comment type="caution">
    <text evidence="5">The sequence shown here is derived from an EMBL/GenBank/DDBJ whole genome shotgun (WGS) entry which is preliminary data.</text>
</comment>